<dbReference type="Gramene" id="HORVU.MOREX.r3.4HG0405410.1">
    <property type="protein sequence ID" value="HORVU.MOREX.r3.4HG0405410.1.CDS1"/>
    <property type="gene ID" value="HORVU.MOREX.r3.4HG0405410"/>
</dbReference>
<dbReference type="EnsemblPlants" id="HORVU.MOREX.r3.4HG0405410.1">
    <property type="protein sequence ID" value="HORVU.MOREX.r3.4HG0405410.1.CDS1"/>
    <property type="gene ID" value="HORVU.MOREX.r3.4HG0405410"/>
</dbReference>
<evidence type="ECO:0000313" key="1">
    <source>
        <dbReference type="EnsemblPlants" id="HORVU.MOREX.r3.4HG0405410.1.CDS1"/>
    </source>
</evidence>
<proteinExistence type="predicted"/>
<reference evidence="1" key="3">
    <citation type="submission" date="2022-01" db="UniProtKB">
        <authorList>
            <consortium name="EnsemblPlants"/>
        </authorList>
    </citation>
    <scope>IDENTIFICATION</scope>
    <source>
        <strain evidence="1">subsp. vulgare</strain>
    </source>
</reference>
<reference evidence="2" key="1">
    <citation type="journal article" date="2012" name="Nature">
        <title>A physical, genetic and functional sequence assembly of the barley genome.</title>
        <authorList>
            <consortium name="The International Barley Genome Sequencing Consortium"/>
            <person name="Mayer K.F."/>
            <person name="Waugh R."/>
            <person name="Brown J.W."/>
            <person name="Schulman A."/>
            <person name="Langridge P."/>
            <person name="Platzer M."/>
            <person name="Fincher G.B."/>
            <person name="Muehlbauer G.J."/>
            <person name="Sato K."/>
            <person name="Close T.J."/>
            <person name="Wise R.P."/>
            <person name="Stein N."/>
        </authorList>
    </citation>
    <scope>NUCLEOTIDE SEQUENCE [LARGE SCALE GENOMIC DNA]</scope>
    <source>
        <strain evidence="2">cv. Morex</strain>
    </source>
</reference>
<organism evidence="1 2">
    <name type="scientific">Hordeum vulgare subsp. vulgare</name>
    <name type="common">Domesticated barley</name>
    <dbReference type="NCBI Taxonomy" id="112509"/>
    <lineage>
        <taxon>Eukaryota</taxon>
        <taxon>Viridiplantae</taxon>
        <taxon>Streptophyta</taxon>
        <taxon>Embryophyta</taxon>
        <taxon>Tracheophyta</taxon>
        <taxon>Spermatophyta</taxon>
        <taxon>Magnoliopsida</taxon>
        <taxon>Liliopsida</taxon>
        <taxon>Poales</taxon>
        <taxon>Poaceae</taxon>
        <taxon>BOP clade</taxon>
        <taxon>Pooideae</taxon>
        <taxon>Triticodae</taxon>
        <taxon>Triticeae</taxon>
        <taxon>Hordeinae</taxon>
        <taxon>Hordeum</taxon>
    </lineage>
</organism>
<name>A0A8I6XHX5_HORVV</name>
<evidence type="ECO:0000313" key="2">
    <source>
        <dbReference type="Proteomes" id="UP000011116"/>
    </source>
</evidence>
<dbReference type="AlphaFoldDB" id="A0A8I6XHX5"/>
<accession>A0A8I6XHX5</accession>
<reference evidence="1" key="2">
    <citation type="submission" date="2020-10" db="EMBL/GenBank/DDBJ databases">
        <authorList>
            <person name="Scholz U."/>
            <person name="Mascher M."/>
            <person name="Fiebig A."/>
        </authorList>
    </citation>
    <scope>NUCLEOTIDE SEQUENCE [LARGE SCALE GENOMIC DNA]</scope>
    <source>
        <strain evidence="1">cv. Morex</strain>
    </source>
</reference>
<protein>
    <submittedName>
        <fullName evidence="1">Uncharacterized protein</fullName>
    </submittedName>
</protein>
<sequence>MQFTGPTFRFPLTVLERLYPAEVYMERTLRVWAMSRRRGARELTNAFLALDFSHLPWGSPRMYRVEEVIHNGVVVAILAHFTNHIDAFYLLGRAFWCDCEFIAFTTHNIFTDYNNIFPTAERMHTLSYPIDNTPEEEEQ</sequence>
<keyword evidence="2" id="KW-1185">Reference proteome</keyword>
<dbReference type="Proteomes" id="UP000011116">
    <property type="component" value="Chromosome 4H"/>
</dbReference>